<keyword evidence="8" id="KW-1133">Transmembrane helix</keyword>
<evidence type="ECO:0000256" key="4">
    <source>
        <dbReference type="ARBA" id="ARBA00010617"/>
    </source>
</evidence>
<reference evidence="15" key="1">
    <citation type="submission" date="2020-05" db="EMBL/GenBank/DDBJ databases">
        <title>Mycena genomes resolve the evolution of fungal bioluminescence.</title>
        <authorList>
            <person name="Tsai I.J."/>
        </authorList>
    </citation>
    <scope>NUCLEOTIDE SEQUENCE</scope>
    <source>
        <strain evidence="15">160909Yilan</strain>
    </source>
</reference>
<protein>
    <recommendedName>
        <fullName evidence="17">Cytochrome P450</fullName>
    </recommendedName>
</protein>
<name>A0A8H6XLM0_9AGAR</name>
<keyword evidence="16" id="KW-1185">Reference proteome</keyword>
<comment type="cofactor">
    <cofactor evidence="1 13">
        <name>heme</name>
        <dbReference type="ChEBI" id="CHEBI:30413"/>
    </cofactor>
</comment>
<dbReference type="PANTHER" id="PTHR24305:SF166">
    <property type="entry name" value="CYTOCHROME P450 12A4, MITOCHONDRIAL-RELATED"/>
    <property type="match status" value="1"/>
</dbReference>
<dbReference type="PANTHER" id="PTHR24305">
    <property type="entry name" value="CYTOCHROME P450"/>
    <property type="match status" value="1"/>
</dbReference>
<comment type="similarity">
    <text evidence="4 14">Belongs to the cytochrome P450 family.</text>
</comment>
<evidence type="ECO:0000256" key="3">
    <source>
        <dbReference type="ARBA" id="ARBA00004721"/>
    </source>
</evidence>
<sequence>MGSTFSLLGRDFEVNPMSALLTILGLWALRGIFKTVRLLMTPSFFPQFRTAFQPLGLPGSFLPTTSWTAGLDWNWHTRRARQSPLPPILVGPQAIWTSNIEVARQVITGSHKTSFYKPAWASQALLIWGMNLVASDGQMWRKHRRVFGPAFNSELYKLVWEETTRTYKDMIQTDGWNTKDVVDVPVAQNLTVKVLAFMVIASCGFGFESSWATPASTDGLLYLPFASFTEARMARDRLAAFMQAQIAERKVDVAAGSTRADAFTMLVKANQDESNKYQLDDEELIGNIFVLMFAGHETTAATLAATLGFMAIHDDIQEEVLAQIISVVGLKGEPQLEDYPKLDKVLAIFYEALRMFPPASMLIREATEDTILTVPNPPGEEGSQSVPISKGTQIVLDMVGAQYNPRYFENPAEYRPSRWYGLPAESELFTAFSVGARACIGRKFAALEATSFLTLLLRDWKIVPLLRDGETKEAWGARMKDARMVMTLGVATDIPVRFERRTHTG</sequence>
<dbReference type="InterPro" id="IPR036396">
    <property type="entry name" value="Cyt_P450_sf"/>
</dbReference>
<dbReference type="InterPro" id="IPR050121">
    <property type="entry name" value="Cytochrome_P450_monoxygenase"/>
</dbReference>
<evidence type="ECO:0000256" key="2">
    <source>
        <dbReference type="ARBA" id="ARBA00004370"/>
    </source>
</evidence>
<dbReference type="Proteomes" id="UP000623467">
    <property type="component" value="Unassembled WGS sequence"/>
</dbReference>
<comment type="subcellular location">
    <subcellularLocation>
        <location evidence="2">Membrane</location>
    </subcellularLocation>
</comment>
<dbReference type="GO" id="GO:0016705">
    <property type="term" value="F:oxidoreductase activity, acting on paired donors, with incorporation or reduction of molecular oxygen"/>
    <property type="evidence" value="ECO:0007669"/>
    <property type="project" value="InterPro"/>
</dbReference>
<dbReference type="AlphaFoldDB" id="A0A8H6XLM0"/>
<dbReference type="GO" id="GO:0005506">
    <property type="term" value="F:iron ion binding"/>
    <property type="evidence" value="ECO:0007669"/>
    <property type="project" value="InterPro"/>
</dbReference>
<evidence type="ECO:0000256" key="9">
    <source>
        <dbReference type="ARBA" id="ARBA00023002"/>
    </source>
</evidence>
<evidence type="ECO:0000256" key="11">
    <source>
        <dbReference type="ARBA" id="ARBA00023033"/>
    </source>
</evidence>
<evidence type="ECO:0008006" key="17">
    <source>
        <dbReference type="Google" id="ProtNLM"/>
    </source>
</evidence>
<evidence type="ECO:0000256" key="10">
    <source>
        <dbReference type="ARBA" id="ARBA00023004"/>
    </source>
</evidence>
<accession>A0A8H6XLM0</accession>
<evidence type="ECO:0000256" key="8">
    <source>
        <dbReference type="ARBA" id="ARBA00022989"/>
    </source>
</evidence>
<keyword evidence="10 13" id="KW-0408">Iron</keyword>
<dbReference type="PRINTS" id="PR00463">
    <property type="entry name" value="EP450I"/>
</dbReference>
<comment type="pathway">
    <text evidence="3">Secondary metabolite biosynthesis; terpenoid biosynthesis.</text>
</comment>
<dbReference type="OrthoDB" id="1470350at2759"/>
<dbReference type="Pfam" id="PF00067">
    <property type="entry name" value="p450"/>
    <property type="match status" value="1"/>
</dbReference>
<keyword evidence="6" id="KW-0812">Transmembrane</keyword>
<evidence type="ECO:0000256" key="12">
    <source>
        <dbReference type="ARBA" id="ARBA00023136"/>
    </source>
</evidence>
<dbReference type="InterPro" id="IPR017972">
    <property type="entry name" value="Cyt_P450_CS"/>
</dbReference>
<dbReference type="GO" id="GO:0016020">
    <property type="term" value="C:membrane"/>
    <property type="evidence" value="ECO:0007669"/>
    <property type="project" value="UniProtKB-SubCell"/>
</dbReference>
<dbReference type="InterPro" id="IPR001128">
    <property type="entry name" value="Cyt_P450"/>
</dbReference>
<feature type="binding site" description="axial binding residue" evidence="13">
    <location>
        <position position="439"/>
    </location>
    <ligand>
        <name>heme</name>
        <dbReference type="ChEBI" id="CHEBI:30413"/>
    </ligand>
    <ligandPart>
        <name>Fe</name>
        <dbReference type="ChEBI" id="CHEBI:18248"/>
    </ligandPart>
</feature>
<evidence type="ECO:0000256" key="5">
    <source>
        <dbReference type="ARBA" id="ARBA00022617"/>
    </source>
</evidence>
<dbReference type="SUPFAM" id="SSF48264">
    <property type="entry name" value="Cytochrome P450"/>
    <property type="match status" value="1"/>
</dbReference>
<proteinExistence type="inferred from homology"/>
<keyword evidence="12" id="KW-0472">Membrane</keyword>
<keyword evidence="11 14" id="KW-0503">Monooxygenase</keyword>
<evidence type="ECO:0000256" key="6">
    <source>
        <dbReference type="ARBA" id="ARBA00022692"/>
    </source>
</evidence>
<dbReference type="Gene3D" id="1.10.630.10">
    <property type="entry name" value="Cytochrome P450"/>
    <property type="match status" value="1"/>
</dbReference>
<evidence type="ECO:0000256" key="14">
    <source>
        <dbReference type="RuleBase" id="RU000461"/>
    </source>
</evidence>
<gene>
    <name evidence="15" type="ORF">MSAN_01990300</name>
</gene>
<comment type="caution">
    <text evidence="15">The sequence shown here is derived from an EMBL/GenBank/DDBJ whole genome shotgun (WGS) entry which is preliminary data.</text>
</comment>
<dbReference type="EMBL" id="JACAZH010000024">
    <property type="protein sequence ID" value="KAF7342751.1"/>
    <property type="molecule type" value="Genomic_DNA"/>
</dbReference>
<dbReference type="InterPro" id="IPR002401">
    <property type="entry name" value="Cyt_P450_E_grp-I"/>
</dbReference>
<keyword evidence="9 14" id="KW-0560">Oxidoreductase</keyword>
<dbReference type="PROSITE" id="PS00086">
    <property type="entry name" value="CYTOCHROME_P450"/>
    <property type="match status" value="1"/>
</dbReference>
<keyword evidence="7 13" id="KW-0479">Metal-binding</keyword>
<dbReference type="GO" id="GO:0020037">
    <property type="term" value="F:heme binding"/>
    <property type="evidence" value="ECO:0007669"/>
    <property type="project" value="InterPro"/>
</dbReference>
<evidence type="ECO:0000313" key="15">
    <source>
        <dbReference type="EMBL" id="KAF7342751.1"/>
    </source>
</evidence>
<evidence type="ECO:0000256" key="7">
    <source>
        <dbReference type="ARBA" id="ARBA00022723"/>
    </source>
</evidence>
<keyword evidence="5 13" id="KW-0349">Heme</keyword>
<evidence type="ECO:0000313" key="16">
    <source>
        <dbReference type="Proteomes" id="UP000623467"/>
    </source>
</evidence>
<evidence type="ECO:0000256" key="1">
    <source>
        <dbReference type="ARBA" id="ARBA00001971"/>
    </source>
</evidence>
<dbReference type="PRINTS" id="PR00385">
    <property type="entry name" value="P450"/>
</dbReference>
<evidence type="ECO:0000256" key="13">
    <source>
        <dbReference type="PIRSR" id="PIRSR602401-1"/>
    </source>
</evidence>
<organism evidence="15 16">
    <name type="scientific">Mycena sanguinolenta</name>
    <dbReference type="NCBI Taxonomy" id="230812"/>
    <lineage>
        <taxon>Eukaryota</taxon>
        <taxon>Fungi</taxon>
        <taxon>Dikarya</taxon>
        <taxon>Basidiomycota</taxon>
        <taxon>Agaricomycotina</taxon>
        <taxon>Agaricomycetes</taxon>
        <taxon>Agaricomycetidae</taxon>
        <taxon>Agaricales</taxon>
        <taxon>Marasmiineae</taxon>
        <taxon>Mycenaceae</taxon>
        <taxon>Mycena</taxon>
    </lineage>
</organism>
<dbReference type="GO" id="GO:0004497">
    <property type="term" value="F:monooxygenase activity"/>
    <property type="evidence" value="ECO:0007669"/>
    <property type="project" value="UniProtKB-KW"/>
</dbReference>